<accession>A0ABY4QRB4</accession>
<dbReference type="RefSeq" id="WP_219070529.1">
    <property type="nucleotide sequence ID" value="NZ_CAJUXY010000095.1"/>
</dbReference>
<keyword evidence="2" id="KW-1185">Reference proteome</keyword>
<gene>
    <name evidence="1" type="ORF">M5I08_08460</name>
</gene>
<reference evidence="1" key="1">
    <citation type="submission" date="2022-05" db="EMBL/GenBank/DDBJ databases">
        <title>A methanotrophic Mycobacterium dominates a cave microbial ecosystem.</title>
        <authorList>
            <person name="Van Spanning R.J.M."/>
            <person name="Guan Q."/>
            <person name="Melkonian C."/>
            <person name="Gallant J."/>
            <person name="Polerecky L."/>
            <person name="Flot J.-F."/>
            <person name="Brandt B.W."/>
            <person name="Braster M."/>
            <person name="Iturbe Espinoza P."/>
            <person name="Aerts J."/>
            <person name="Meima-Franke M."/>
            <person name="Piersma S.R."/>
            <person name="Bunduc C."/>
            <person name="Ummels R."/>
            <person name="Pain A."/>
            <person name="Fleming E.J."/>
            <person name="van der Wel N."/>
            <person name="Gherman V.D."/>
            <person name="Sarbu S.M."/>
            <person name="Bodelier P.L.E."/>
            <person name="Bitter W."/>
        </authorList>
    </citation>
    <scope>NUCLEOTIDE SEQUENCE</scope>
    <source>
        <strain evidence="1">Sulfur Cave</strain>
    </source>
</reference>
<name>A0ABY4QRB4_9MYCO</name>
<dbReference type="Proteomes" id="UP001056610">
    <property type="component" value="Chromosome"/>
</dbReference>
<sequence length="149" mass="16145">MAATVTVNDVLDGHVQLDLECLDRIYLNGYVPNLQVGGQVVPFMTAHLGYPIPSPAILEKIGAAFRAAVDRFAVDDHIPVVRFCKGDRKVDAMRPYLAAQARTGRSGVATIGVAQEFQNVFTAPKPSRPQIRCIAGESSQSRKPLSRAL</sequence>
<protein>
    <submittedName>
        <fullName evidence="1">Uncharacterized protein</fullName>
    </submittedName>
</protein>
<organism evidence="1 2">
    <name type="scientific">Candidatus Mycobacterium methanotrophicum</name>
    <dbReference type="NCBI Taxonomy" id="2943498"/>
    <lineage>
        <taxon>Bacteria</taxon>
        <taxon>Bacillati</taxon>
        <taxon>Actinomycetota</taxon>
        <taxon>Actinomycetes</taxon>
        <taxon>Mycobacteriales</taxon>
        <taxon>Mycobacteriaceae</taxon>
        <taxon>Mycobacterium</taxon>
    </lineage>
</organism>
<evidence type="ECO:0000313" key="1">
    <source>
        <dbReference type="EMBL" id="UQX12288.1"/>
    </source>
</evidence>
<evidence type="ECO:0000313" key="2">
    <source>
        <dbReference type="Proteomes" id="UP001056610"/>
    </source>
</evidence>
<dbReference type="EMBL" id="CP097320">
    <property type="protein sequence ID" value="UQX12288.1"/>
    <property type="molecule type" value="Genomic_DNA"/>
</dbReference>
<proteinExistence type="predicted"/>